<sequence>MLSMERTDSAVVIGASIGGLLAARALSETHAEVTVVDRDLLPEEAASRRGVPQGRQLHVLLARGREAFDELFPGLTEELAAMGAPLIDLQEQVHWYNDGYRMRRVPSPLVAFGISRPLLEHVVRARVAALPGVNLVAGCEVTSLVAAPGSGRVTGVRVRPRAGDTASAAESVIHADLVVDAGGRGSRSPVWLQELGYAPAAQEQVRVGITYVTRTYRREPHHLGGLLGAFTNATPELPRAGIVAAQENGTFAVVLSGMLGEEPPTDDEGMARYAATLTAPQIAEVVRSAVPLSAPVRMRYPASVRRRYERLRRFPDGYLVMADALCSFNPVYGQGMTVAALEALLLRRLLTRGADGLARRFFRGAARIIDAPWSISVGTDLRFPGVEGRRTATVRFVNAYVNRVHAAATTDPVVGAAFLRVLNLIDAPARLLAPTVALRILWGLLGRPAPAAPRPEAELAAGVGTGGRGAPS</sequence>
<protein>
    <submittedName>
        <fullName evidence="1">FAD-binding monooxygenase</fullName>
    </submittedName>
</protein>
<dbReference type="Gene3D" id="3.50.50.60">
    <property type="entry name" value="FAD/NAD(P)-binding domain"/>
    <property type="match status" value="1"/>
</dbReference>
<comment type="caution">
    <text evidence="1">The sequence shown here is derived from an EMBL/GenBank/DDBJ whole genome shotgun (WGS) entry which is preliminary data.</text>
</comment>
<dbReference type="Proteomes" id="UP000611554">
    <property type="component" value="Unassembled WGS sequence"/>
</dbReference>
<keyword evidence="2" id="KW-1185">Reference proteome</keyword>
<gene>
    <name evidence="1" type="ORF">GCM10010140_76790</name>
</gene>
<dbReference type="InterPro" id="IPR036188">
    <property type="entry name" value="FAD/NAD-bd_sf"/>
</dbReference>
<dbReference type="PANTHER" id="PTHR43422">
    <property type="entry name" value="THIAMINE THIAZOLE SYNTHASE"/>
    <property type="match status" value="1"/>
</dbReference>
<name>A0ABQ2RJG5_9ACTN</name>
<evidence type="ECO:0000313" key="1">
    <source>
        <dbReference type="EMBL" id="GGQ35444.1"/>
    </source>
</evidence>
<accession>A0ABQ2RJG5</accession>
<dbReference type="GO" id="GO:0004497">
    <property type="term" value="F:monooxygenase activity"/>
    <property type="evidence" value="ECO:0007669"/>
    <property type="project" value="UniProtKB-KW"/>
</dbReference>
<dbReference type="PANTHER" id="PTHR43422:SF3">
    <property type="entry name" value="THIAMINE THIAZOLE SYNTHASE"/>
    <property type="match status" value="1"/>
</dbReference>
<keyword evidence="1" id="KW-0503">Monooxygenase</keyword>
<proteinExistence type="predicted"/>
<dbReference type="SUPFAM" id="SSF51905">
    <property type="entry name" value="FAD/NAD(P)-binding domain"/>
    <property type="match status" value="1"/>
</dbReference>
<keyword evidence="1" id="KW-0560">Oxidoreductase</keyword>
<evidence type="ECO:0000313" key="2">
    <source>
        <dbReference type="Proteomes" id="UP000611554"/>
    </source>
</evidence>
<reference evidence="2" key="1">
    <citation type="journal article" date="2019" name="Int. J. Syst. Evol. Microbiol.">
        <title>The Global Catalogue of Microorganisms (GCM) 10K type strain sequencing project: providing services to taxonomists for standard genome sequencing and annotation.</title>
        <authorList>
            <consortium name="The Broad Institute Genomics Platform"/>
            <consortium name="The Broad Institute Genome Sequencing Center for Infectious Disease"/>
            <person name="Wu L."/>
            <person name="Ma J."/>
        </authorList>
    </citation>
    <scope>NUCLEOTIDE SEQUENCE [LARGE SCALE GENOMIC DNA]</scope>
    <source>
        <strain evidence="2">JCM 3115</strain>
    </source>
</reference>
<organism evidence="1 2">
    <name type="scientific">Streptosporangium pseudovulgare</name>
    <dbReference type="NCBI Taxonomy" id="35765"/>
    <lineage>
        <taxon>Bacteria</taxon>
        <taxon>Bacillati</taxon>
        <taxon>Actinomycetota</taxon>
        <taxon>Actinomycetes</taxon>
        <taxon>Streptosporangiales</taxon>
        <taxon>Streptosporangiaceae</taxon>
        <taxon>Streptosporangium</taxon>
    </lineage>
</organism>
<dbReference type="EMBL" id="BMQJ01000041">
    <property type="protein sequence ID" value="GGQ35444.1"/>
    <property type="molecule type" value="Genomic_DNA"/>
</dbReference>